<dbReference type="GO" id="GO:0004713">
    <property type="term" value="F:protein tyrosine kinase activity"/>
    <property type="evidence" value="ECO:0007669"/>
    <property type="project" value="TreeGrafter"/>
</dbReference>
<proteinExistence type="predicted"/>
<keyword evidence="2" id="KW-0812">Transmembrane</keyword>
<feature type="transmembrane region" description="Helical" evidence="2">
    <location>
        <begin position="378"/>
        <end position="399"/>
    </location>
</feature>
<dbReference type="Proteomes" id="UP001202887">
    <property type="component" value="Unassembled WGS sequence"/>
</dbReference>
<dbReference type="AlphaFoldDB" id="A0AAW5EM26"/>
<comment type="caution">
    <text evidence="3">The sequence shown here is derived from an EMBL/GenBank/DDBJ whole genome shotgun (WGS) entry which is preliminary data.</text>
</comment>
<dbReference type="RefSeq" id="WP_247066128.1">
    <property type="nucleotide sequence ID" value="NZ_CP094849.1"/>
</dbReference>
<evidence type="ECO:0000313" key="4">
    <source>
        <dbReference type="Proteomes" id="UP001202887"/>
    </source>
</evidence>
<keyword evidence="2" id="KW-1133">Transmembrane helix</keyword>
<sequence length="404" mass="44809">MMLDNPRNNDESQEIEIHAVRPYVPPTYEKKRQEKKWSLIFSAIILILPSLIGVLYLFAVSSRIYATDSIVMVRVPIFGQPSGSGGGGGGGMAALMGGGGSASTTTRAMDESYAVVQYIQSEEAFRQIDKEVNFRKSMSNGNIDLFHRLSRNADFLTSYHYYLEHVHVYYDDFQGQILLSTYAFTPQMALAIATALTHASENLVNRFNAQAAKDYLAVAQQQVDEKKAEWNHASEALMNFRLANGVIDPGVSSASYTSVIMSLIGQAASLRAQISAITKRDGNNAQVGPLRNQLDALEQEIDRQQTRLTGHNDALARTMAGYSTLTTTQSIAQQEYVTALSTLNAELFAVKRQMLYLVDIVPPRLPDDAEYPRRWKDLAIIFVLSICAWLSVRIVVAALKDHLT</sequence>
<dbReference type="EMBL" id="JAIBCX010000004">
    <property type="protein sequence ID" value="MCJ8352833.1"/>
    <property type="molecule type" value="Genomic_DNA"/>
</dbReference>
<accession>A0AAW5EM26</accession>
<dbReference type="PANTHER" id="PTHR32309">
    <property type="entry name" value="TYROSINE-PROTEIN KINASE"/>
    <property type="match status" value="1"/>
</dbReference>
<evidence type="ECO:0000313" key="3">
    <source>
        <dbReference type="EMBL" id="MCJ8352833.1"/>
    </source>
</evidence>
<feature type="coiled-coil region" evidence="1">
    <location>
        <begin position="287"/>
        <end position="314"/>
    </location>
</feature>
<evidence type="ECO:0000256" key="2">
    <source>
        <dbReference type="SAM" id="Phobius"/>
    </source>
</evidence>
<keyword evidence="2" id="KW-0472">Membrane</keyword>
<evidence type="ECO:0000256" key="1">
    <source>
        <dbReference type="SAM" id="Coils"/>
    </source>
</evidence>
<evidence type="ECO:0008006" key="5">
    <source>
        <dbReference type="Google" id="ProtNLM"/>
    </source>
</evidence>
<keyword evidence="1" id="KW-0175">Coiled coil</keyword>
<gene>
    <name evidence="3" type="ORF">K1W68_02285</name>
</gene>
<dbReference type="GO" id="GO:0005886">
    <property type="term" value="C:plasma membrane"/>
    <property type="evidence" value="ECO:0007669"/>
    <property type="project" value="TreeGrafter"/>
</dbReference>
<reference evidence="3" key="1">
    <citation type="journal article" date="2021" name="Polymers (Basel)">
        <title>Highly Stretchable Bacterial Cellulose Produced by Komagataeibacter hansenii SI1.</title>
        <authorList>
            <person name="Cielecka I."/>
            <person name="Ryngajllo M."/>
            <person name="Maniukiewicz W."/>
            <person name="Bielecki S."/>
        </authorList>
    </citation>
    <scope>NUCLEOTIDE SEQUENCE</scope>
    <source>
        <strain evidence="3">SI1</strain>
    </source>
</reference>
<dbReference type="PANTHER" id="PTHR32309:SF13">
    <property type="entry name" value="FERRIC ENTEROBACTIN TRANSPORT PROTEIN FEPE"/>
    <property type="match status" value="1"/>
</dbReference>
<protein>
    <recommendedName>
        <fullName evidence="5">Capsular polysaccharide transport system permease protein</fullName>
    </recommendedName>
</protein>
<organism evidence="3 4">
    <name type="scientific">Novacetimonas hansenii</name>
    <name type="common">Komagataeibacter hansenii</name>
    <dbReference type="NCBI Taxonomy" id="436"/>
    <lineage>
        <taxon>Bacteria</taxon>
        <taxon>Pseudomonadati</taxon>
        <taxon>Pseudomonadota</taxon>
        <taxon>Alphaproteobacteria</taxon>
        <taxon>Acetobacterales</taxon>
        <taxon>Acetobacteraceae</taxon>
        <taxon>Novacetimonas</taxon>
    </lineage>
</organism>
<feature type="transmembrane region" description="Helical" evidence="2">
    <location>
        <begin position="39"/>
        <end position="59"/>
    </location>
</feature>
<name>A0AAW5EM26_NOVHA</name>
<reference evidence="3" key="2">
    <citation type="submission" date="2022-03" db="EMBL/GenBank/DDBJ databases">
        <authorList>
            <person name="Ryngajllo M."/>
            <person name="Jacek P."/>
            <person name="Kubiak K."/>
        </authorList>
    </citation>
    <scope>NUCLEOTIDE SEQUENCE</scope>
    <source>
        <strain evidence="3">SI1</strain>
    </source>
</reference>
<dbReference type="InterPro" id="IPR050445">
    <property type="entry name" value="Bact_polysacc_biosynth/exp"/>
</dbReference>